<dbReference type="UniPathway" id="UPA00340">
    <property type="reaction ID" value="UER00458"/>
</dbReference>
<evidence type="ECO:0000256" key="1">
    <source>
        <dbReference type="ARBA" id="ARBA00008748"/>
    </source>
</evidence>
<feature type="binding site" evidence="6">
    <location>
        <begin position="335"/>
        <end position="339"/>
    </location>
    <ligand>
        <name>ATP</name>
        <dbReference type="ChEBI" id="CHEBI:30616"/>
    </ligand>
</feature>
<comment type="similarity">
    <text evidence="1 6 7">Belongs to the acetokinase family.</text>
</comment>
<keyword evidence="2 6" id="KW-0808">Transferase</keyword>
<dbReference type="CDD" id="cd24010">
    <property type="entry name" value="ASKHA_NBD_AcK_PK"/>
    <property type="match status" value="1"/>
</dbReference>
<name>A0A7C4AQ97_9BACT</name>
<keyword evidence="4 6" id="KW-0418">Kinase</keyword>
<keyword evidence="6" id="KW-0963">Cytoplasm</keyword>
<dbReference type="PROSITE" id="PS01076">
    <property type="entry name" value="ACETATE_KINASE_2"/>
    <property type="match status" value="1"/>
</dbReference>
<dbReference type="NCBIfam" id="TIGR00016">
    <property type="entry name" value="ackA"/>
    <property type="match status" value="1"/>
</dbReference>
<dbReference type="PANTHER" id="PTHR21060:SF15">
    <property type="entry name" value="ACETATE KINASE-RELATED"/>
    <property type="match status" value="1"/>
</dbReference>
<comment type="catalytic activity">
    <reaction evidence="6">
        <text>acetate + ATP = acetyl phosphate + ADP</text>
        <dbReference type="Rhea" id="RHEA:11352"/>
        <dbReference type="ChEBI" id="CHEBI:22191"/>
        <dbReference type="ChEBI" id="CHEBI:30089"/>
        <dbReference type="ChEBI" id="CHEBI:30616"/>
        <dbReference type="ChEBI" id="CHEBI:456216"/>
        <dbReference type="EC" id="2.7.2.1"/>
    </reaction>
</comment>
<feature type="site" description="Transition state stabilizer" evidence="6">
    <location>
        <position position="245"/>
    </location>
</feature>
<dbReference type="EC" id="2.7.2.1" evidence="6"/>
<comment type="caution">
    <text evidence="8">The sequence shown here is derived from an EMBL/GenBank/DDBJ whole genome shotgun (WGS) entry which is preliminary data.</text>
</comment>
<dbReference type="PROSITE" id="PS01075">
    <property type="entry name" value="ACETATE_KINASE_1"/>
    <property type="match status" value="1"/>
</dbReference>
<comment type="cofactor">
    <cofactor evidence="6">
        <name>Mg(2+)</name>
        <dbReference type="ChEBI" id="CHEBI:18420"/>
    </cofactor>
    <cofactor evidence="6">
        <name>Mn(2+)</name>
        <dbReference type="ChEBI" id="CHEBI:29035"/>
    </cofactor>
    <text evidence="6">Mg(2+). Can also accept Mn(2+).</text>
</comment>
<comment type="subunit">
    <text evidence="6">Homodimer.</text>
</comment>
<dbReference type="GO" id="GO:0008776">
    <property type="term" value="F:acetate kinase activity"/>
    <property type="evidence" value="ECO:0007669"/>
    <property type="project" value="UniProtKB-UniRule"/>
</dbReference>
<sequence>MFVWRYCIVKILVINTGSSSLKYDLFHMDDERVLFRGRIDGIGLEAAEHRFSGTDCPAVSGRAAVPDQMAALKIMLDTLQSGCIESLKDIDGVAHRVGHGGFHRQAAVITPEVIAELKRMIPFVPLHLPAMISEIELCMSLMPNTVHVAVNDAWFHTTMPPEATLYGLPFEYFEKKGYQRVGYHGFSHAYVAERAAQFLGLSIQDLDIITCHLGNGSSLCAIAKGASVDTTMGMSALEGLIMGTRSGDVDPGLIPVIMKEESLSPDQVLEMLYSRSGLAGLSGISRNMQDIEKAMEEGNERATLAFKAFCHRLKRYIGAMLMVLGRCDVLVFTGGIGENSPRVRAAVLQGASELGFVIDQEKNVQPDPWKNRDVLDLTGPAARSRILAIQTFEELIMARQCADVMNRGLSADR</sequence>
<comment type="caution">
    <text evidence="6">Lacks conserved residue(s) required for the propagation of feature annotation.</text>
</comment>
<comment type="subcellular location">
    <subcellularLocation>
        <location evidence="6">Cytoplasm</location>
    </subcellularLocation>
</comment>
<dbReference type="PRINTS" id="PR00471">
    <property type="entry name" value="ACETATEKNASE"/>
</dbReference>
<evidence type="ECO:0000256" key="5">
    <source>
        <dbReference type="ARBA" id="ARBA00022840"/>
    </source>
</evidence>
<reference evidence="8" key="1">
    <citation type="journal article" date="2020" name="mSystems">
        <title>Genome- and Community-Level Interaction Insights into Carbon Utilization and Element Cycling Functions of Hydrothermarchaeota in Hydrothermal Sediment.</title>
        <authorList>
            <person name="Zhou Z."/>
            <person name="Liu Y."/>
            <person name="Xu W."/>
            <person name="Pan J."/>
            <person name="Luo Z.H."/>
            <person name="Li M."/>
        </authorList>
    </citation>
    <scope>NUCLEOTIDE SEQUENCE [LARGE SCALE GENOMIC DNA]</scope>
    <source>
        <strain evidence="8">SpSt-769</strain>
    </source>
</reference>
<dbReference type="AlphaFoldDB" id="A0A7C4AQ97"/>
<comment type="function">
    <text evidence="6">Catalyzes the formation of acetyl phosphate from acetate and ATP. Can also catalyze the reverse reaction.</text>
</comment>
<dbReference type="InterPro" id="IPR043129">
    <property type="entry name" value="ATPase_NBD"/>
</dbReference>
<organism evidence="8">
    <name type="scientific">Desulfomonile tiedjei</name>
    <dbReference type="NCBI Taxonomy" id="2358"/>
    <lineage>
        <taxon>Bacteria</taxon>
        <taxon>Pseudomonadati</taxon>
        <taxon>Thermodesulfobacteriota</taxon>
        <taxon>Desulfomonilia</taxon>
        <taxon>Desulfomonilales</taxon>
        <taxon>Desulfomonilaceae</taxon>
        <taxon>Desulfomonile</taxon>
    </lineage>
</organism>
<dbReference type="GO" id="GO:0005737">
    <property type="term" value="C:cytoplasm"/>
    <property type="evidence" value="ECO:0007669"/>
    <property type="project" value="UniProtKB-SubCell"/>
</dbReference>
<keyword evidence="3 6" id="KW-0547">Nucleotide-binding</keyword>
<feature type="binding site" evidence="6">
    <location>
        <position position="96"/>
    </location>
    <ligand>
        <name>substrate</name>
    </ligand>
</feature>
<dbReference type="GO" id="GO:0006083">
    <property type="term" value="P:acetate metabolic process"/>
    <property type="evidence" value="ECO:0007669"/>
    <property type="project" value="TreeGrafter"/>
</dbReference>
<gene>
    <name evidence="6" type="primary">ackA</name>
    <name evidence="8" type="ORF">ENV54_00520</name>
</gene>
<dbReference type="InterPro" id="IPR000890">
    <property type="entry name" value="Aliphatic_acid_kin_short-chain"/>
</dbReference>
<keyword evidence="5 6" id="KW-0067">ATP-binding</keyword>
<feature type="binding site" evidence="6">
    <location>
        <position position="22"/>
    </location>
    <ligand>
        <name>ATP</name>
        <dbReference type="ChEBI" id="CHEBI:30616"/>
    </ligand>
</feature>
<feature type="binding site" evidence="6">
    <location>
        <position position="15"/>
    </location>
    <ligand>
        <name>Mg(2+)</name>
        <dbReference type="ChEBI" id="CHEBI:18420"/>
    </ligand>
</feature>
<dbReference type="Pfam" id="PF00871">
    <property type="entry name" value="Acetate_kinase"/>
    <property type="match status" value="1"/>
</dbReference>
<dbReference type="Gene3D" id="3.30.420.40">
    <property type="match status" value="2"/>
</dbReference>
<dbReference type="GO" id="GO:0006085">
    <property type="term" value="P:acetyl-CoA biosynthetic process"/>
    <property type="evidence" value="ECO:0007669"/>
    <property type="project" value="UniProtKB-UniRule"/>
</dbReference>
<feature type="binding site" evidence="6">
    <location>
        <begin position="212"/>
        <end position="216"/>
    </location>
    <ligand>
        <name>ATP</name>
        <dbReference type="ChEBI" id="CHEBI:30616"/>
    </ligand>
</feature>
<dbReference type="EMBL" id="DTGT01000015">
    <property type="protein sequence ID" value="HGH59759.1"/>
    <property type="molecule type" value="Genomic_DNA"/>
</dbReference>
<dbReference type="PANTHER" id="PTHR21060">
    <property type="entry name" value="ACETATE KINASE"/>
    <property type="match status" value="1"/>
</dbReference>
<dbReference type="GO" id="GO:0005524">
    <property type="term" value="F:ATP binding"/>
    <property type="evidence" value="ECO:0007669"/>
    <property type="project" value="UniProtKB-KW"/>
</dbReference>
<keyword evidence="6" id="KW-0479">Metal-binding</keyword>
<dbReference type="SUPFAM" id="SSF53067">
    <property type="entry name" value="Actin-like ATPase domain"/>
    <property type="match status" value="2"/>
</dbReference>
<dbReference type="PIRSF" id="PIRSF000722">
    <property type="entry name" value="Acetate_prop_kin"/>
    <property type="match status" value="1"/>
</dbReference>
<evidence type="ECO:0000256" key="3">
    <source>
        <dbReference type="ARBA" id="ARBA00022741"/>
    </source>
</evidence>
<protein>
    <recommendedName>
        <fullName evidence="6">Acetate kinase</fullName>
        <ecNumber evidence="6">2.7.2.1</ecNumber>
    </recommendedName>
    <alternativeName>
        <fullName evidence="6">Acetokinase</fullName>
    </alternativeName>
</protein>
<keyword evidence="6" id="KW-0460">Magnesium</keyword>
<evidence type="ECO:0000256" key="6">
    <source>
        <dbReference type="HAMAP-Rule" id="MF_00020"/>
    </source>
</evidence>
<evidence type="ECO:0000256" key="4">
    <source>
        <dbReference type="ARBA" id="ARBA00022777"/>
    </source>
</evidence>
<evidence type="ECO:0000313" key="8">
    <source>
        <dbReference type="EMBL" id="HGH59759.1"/>
    </source>
</evidence>
<feature type="active site" description="Proton donor/acceptor" evidence="6">
    <location>
        <position position="152"/>
    </location>
</feature>
<comment type="pathway">
    <text evidence="6">Metabolic intermediate biosynthesis; acetyl-CoA biosynthesis; acetyl-CoA from acetate: step 1/2.</text>
</comment>
<feature type="binding site" evidence="6">
    <location>
        <position position="393"/>
    </location>
    <ligand>
        <name>Mg(2+)</name>
        <dbReference type="ChEBI" id="CHEBI:18420"/>
    </ligand>
</feature>
<evidence type="ECO:0000256" key="7">
    <source>
        <dbReference type="RuleBase" id="RU003835"/>
    </source>
</evidence>
<accession>A0A7C4AQ97</accession>
<dbReference type="GO" id="GO:0000287">
    <property type="term" value="F:magnesium ion binding"/>
    <property type="evidence" value="ECO:0007669"/>
    <property type="project" value="UniProtKB-UniRule"/>
</dbReference>
<proteinExistence type="inferred from homology"/>
<feature type="site" description="Transition state stabilizer" evidence="6">
    <location>
        <position position="184"/>
    </location>
</feature>
<evidence type="ECO:0000256" key="2">
    <source>
        <dbReference type="ARBA" id="ARBA00022679"/>
    </source>
</evidence>
<dbReference type="HAMAP" id="MF_00020">
    <property type="entry name" value="Acetate_kinase"/>
    <property type="match status" value="1"/>
</dbReference>
<dbReference type="InterPro" id="IPR004372">
    <property type="entry name" value="Ac/propionate_kinase"/>
</dbReference>
<dbReference type="InterPro" id="IPR023865">
    <property type="entry name" value="Aliphatic_acid_kinase_CS"/>
</dbReference>